<comment type="caution">
    <text evidence="1">The sequence shown here is derived from an EMBL/GenBank/DDBJ whole genome shotgun (WGS) entry which is preliminary data.</text>
</comment>
<evidence type="ECO:0000313" key="2">
    <source>
        <dbReference type="Proteomes" id="UP000664417"/>
    </source>
</evidence>
<sequence>MNAQDRARAFPVFRENVWLINPATETSLLITSSSRYEVPEADARKFLKMRSYCTGFQSQADIAAKSGLTVDEVDTLVCAMAEVDVLRQADDTPPDIEQVRTMLQRGCALWAEELYMMNMGNQFMSDDLPPRVFMAWLVELVHFYRALPGAFLAAARASDSPALAPLLQRYAERTGRRVQPLLETLANLGVSRDQVDETTPMMATRLADFLMRELFETLPAGALAVAALIEACALDAGQCEALLANATHHYGWDAAQLGPFLSLQQSMIDEGQGRLLAENLDLIHINDRADLNRLTNQLHDLVHVFFLLSDELRQYYRPLHGKYLFRKPMKFADI</sequence>
<dbReference type="AlphaFoldDB" id="A0A8J7QG61"/>
<evidence type="ECO:0000313" key="1">
    <source>
        <dbReference type="EMBL" id="MBO1319430.1"/>
    </source>
</evidence>
<dbReference type="EMBL" id="JAFREP010000011">
    <property type="protein sequence ID" value="MBO1319430.1"/>
    <property type="molecule type" value="Genomic_DNA"/>
</dbReference>
<name>A0A8J7QG61_9BACT</name>
<reference evidence="1" key="1">
    <citation type="submission" date="2021-03" db="EMBL/GenBank/DDBJ databases">
        <authorList>
            <person name="Wang G."/>
        </authorList>
    </citation>
    <scope>NUCLEOTIDE SEQUENCE</scope>
    <source>
        <strain evidence="1">KCTC 12899</strain>
    </source>
</reference>
<evidence type="ECO:0008006" key="3">
    <source>
        <dbReference type="Google" id="ProtNLM"/>
    </source>
</evidence>
<accession>A0A8J7QG61</accession>
<dbReference type="Gene3D" id="1.20.910.10">
    <property type="entry name" value="Heme oxygenase-like"/>
    <property type="match status" value="1"/>
</dbReference>
<dbReference type="Proteomes" id="UP000664417">
    <property type="component" value="Unassembled WGS sequence"/>
</dbReference>
<proteinExistence type="predicted"/>
<dbReference type="InterPro" id="IPR016084">
    <property type="entry name" value="Haem_Oase-like_multi-hlx"/>
</dbReference>
<dbReference type="SUPFAM" id="SSF48613">
    <property type="entry name" value="Heme oxygenase-like"/>
    <property type="match status" value="1"/>
</dbReference>
<protein>
    <recommendedName>
        <fullName evidence="3">Thiaminase-2/PQQC domain-containing protein</fullName>
    </recommendedName>
</protein>
<dbReference type="RefSeq" id="WP_207859262.1">
    <property type="nucleotide sequence ID" value="NZ_JAFREP010000011.1"/>
</dbReference>
<keyword evidence="2" id="KW-1185">Reference proteome</keyword>
<gene>
    <name evidence="1" type="ORF">J3U88_13230</name>
</gene>
<organism evidence="1 2">
    <name type="scientific">Acanthopleuribacter pedis</name>
    <dbReference type="NCBI Taxonomy" id="442870"/>
    <lineage>
        <taxon>Bacteria</taxon>
        <taxon>Pseudomonadati</taxon>
        <taxon>Acidobacteriota</taxon>
        <taxon>Holophagae</taxon>
        <taxon>Acanthopleuribacterales</taxon>
        <taxon>Acanthopleuribacteraceae</taxon>
        <taxon>Acanthopleuribacter</taxon>
    </lineage>
</organism>